<dbReference type="AlphaFoldDB" id="A0A518HE74"/>
<dbReference type="KEGG" id="tpla:ElP_71110"/>
<dbReference type="OrthoDB" id="289368at2"/>
<evidence type="ECO:0000313" key="1">
    <source>
        <dbReference type="EMBL" id="QDV39147.1"/>
    </source>
</evidence>
<evidence type="ECO:0000313" key="2">
    <source>
        <dbReference type="Proteomes" id="UP000317835"/>
    </source>
</evidence>
<dbReference type="Proteomes" id="UP000317835">
    <property type="component" value="Plasmid pElP_1"/>
</dbReference>
<keyword evidence="2" id="KW-1185">Reference proteome</keyword>
<gene>
    <name evidence="1" type="ORF">ElP_71110</name>
</gene>
<evidence type="ECO:0008006" key="3">
    <source>
        <dbReference type="Google" id="ProtNLM"/>
    </source>
</evidence>
<dbReference type="EMBL" id="CP036427">
    <property type="protein sequence ID" value="QDV39147.1"/>
    <property type="molecule type" value="Genomic_DNA"/>
</dbReference>
<name>A0A518HE74_9BACT</name>
<proteinExistence type="predicted"/>
<accession>A0A518HE74</accession>
<protein>
    <recommendedName>
        <fullName evidence="3">Carboxypeptidase regulatory-like domain-containing protein</fullName>
    </recommendedName>
</protein>
<dbReference type="RefSeq" id="WP_145279322.1">
    <property type="nucleotide sequence ID" value="NZ_CP036427.1"/>
</dbReference>
<keyword evidence="1" id="KW-0614">Plasmid</keyword>
<organism evidence="1 2">
    <name type="scientific">Tautonia plasticadhaerens</name>
    <dbReference type="NCBI Taxonomy" id="2527974"/>
    <lineage>
        <taxon>Bacteria</taxon>
        <taxon>Pseudomonadati</taxon>
        <taxon>Planctomycetota</taxon>
        <taxon>Planctomycetia</taxon>
        <taxon>Isosphaerales</taxon>
        <taxon>Isosphaeraceae</taxon>
        <taxon>Tautonia</taxon>
    </lineage>
</organism>
<sequence>MRTGRKSHRTGLGVLLAAAALGVTGPGCDGGGDPGRLAVSGRVTLDGQPLDDAAITLLPLADGPTVGGKIEEGEFRIAHADGPTPGPYLVEVHAIRPTGRVVEHPDLCGETMEETEDIIPERFNRGGAPRIEVAAESENRIDIPITSR</sequence>
<reference evidence="1 2" key="1">
    <citation type="submission" date="2019-02" db="EMBL/GenBank/DDBJ databases">
        <title>Deep-cultivation of Planctomycetes and their phenomic and genomic characterization uncovers novel biology.</title>
        <authorList>
            <person name="Wiegand S."/>
            <person name="Jogler M."/>
            <person name="Boedeker C."/>
            <person name="Pinto D."/>
            <person name="Vollmers J."/>
            <person name="Rivas-Marin E."/>
            <person name="Kohn T."/>
            <person name="Peeters S.H."/>
            <person name="Heuer A."/>
            <person name="Rast P."/>
            <person name="Oberbeckmann S."/>
            <person name="Bunk B."/>
            <person name="Jeske O."/>
            <person name="Meyerdierks A."/>
            <person name="Storesund J.E."/>
            <person name="Kallscheuer N."/>
            <person name="Luecker S."/>
            <person name="Lage O.M."/>
            <person name="Pohl T."/>
            <person name="Merkel B.J."/>
            <person name="Hornburger P."/>
            <person name="Mueller R.-W."/>
            <person name="Bruemmer F."/>
            <person name="Labrenz M."/>
            <person name="Spormann A.M."/>
            <person name="Op den Camp H."/>
            <person name="Overmann J."/>
            <person name="Amann R."/>
            <person name="Jetten M.S.M."/>
            <person name="Mascher T."/>
            <person name="Medema M.H."/>
            <person name="Devos D.P."/>
            <person name="Kaster A.-K."/>
            <person name="Ovreas L."/>
            <person name="Rohde M."/>
            <person name="Galperin M.Y."/>
            <person name="Jogler C."/>
        </authorList>
    </citation>
    <scope>NUCLEOTIDE SEQUENCE [LARGE SCALE GENOMIC DNA]</scope>
    <source>
        <strain evidence="1 2">ElP</strain>
        <plasmid evidence="2">pelp_1</plasmid>
    </source>
</reference>
<geneLocation type="plasmid" evidence="2">
    <name>pelp_1</name>
</geneLocation>